<name>X1VXV3_9ZZZZ</name>
<reference evidence="2" key="1">
    <citation type="journal article" date="2014" name="Front. Microbiol.">
        <title>High frequency of phylogenetically diverse reductive dehalogenase-homologous genes in deep subseafloor sedimentary metagenomes.</title>
        <authorList>
            <person name="Kawai M."/>
            <person name="Futagami T."/>
            <person name="Toyoda A."/>
            <person name="Takaki Y."/>
            <person name="Nishi S."/>
            <person name="Hori S."/>
            <person name="Arai W."/>
            <person name="Tsubouchi T."/>
            <person name="Morono Y."/>
            <person name="Uchiyama I."/>
            <person name="Ito T."/>
            <person name="Fujiyama A."/>
            <person name="Inagaki F."/>
            <person name="Takami H."/>
        </authorList>
    </citation>
    <scope>NUCLEOTIDE SEQUENCE</scope>
    <source>
        <strain evidence="2">Expedition CK06-06</strain>
    </source>
</reference>
<sequence length="32" mass="3543">PDYYAVVPVLPEEVYALLVVITTVPIFPVVLN</sequence>
<dbReference type="AlphaFoldDB" id="X1VXV3"/>
<proteinExistence type="predicted"/>
<evidence type="ECO:0000313" key="2">
    <source>
        <dbReference type="EMBL" id="GAJ24006.1"/>
    </source>
</evidence>
<gene>
    <name evidence="2" type="ORF">S12H4_57645</name>
</gene>
<evidence type="ECO:0000256" key="1">
    <source>
        <dbReference type="SAM" id="Phobius"/>
    </source>
</evidence>
<dbReference type="EMBL" id="BARW01037317">
    <property type="protein sequence ID" value="GAJ24006.1"/>
    <property type="molecule type" value="Genomic_DNA"/>
</dbReference>
<feature type="transmembrane region" description="Helical" evidence="1">
    <location>
        <begin position="14"/>
        <end position="31"/>
    </location>
</feature>
<protein>
    <submittedName>
        <fullName evidence="2">Uncharacterized protein</fullName>
    </submittedName>
</protein>
<keyword evidence="1" id="KW-1133">Transmembrane helix</keyword>
<keyword evidence="1" id="KW-0812">Transmembrane</keyword>
<organism evidence="2">
    <name type="scientific">marine sediment metagenome</name>
    <dbReference type="NCBI Taxonomy" id="412755"/>
    <lineage>
        <taxon>unclassified sequences</taxon>
        <taxon>metagenomes</taxon>
        <taxon>ecological metagenomes</taxon>
    </lineage>
</organism>
<feature type="non-terminal residue" evidence="2">
    <location>
        <position position="1"/>
    </location>
</feature>
<comment type="caution">
    <text evidence="2">The sequence shown here is derived from an EMBL/GenBank/DDBJ whole genome shotgun (WGS) entry which is preliminary data.</text>
</comment>
<accession>X1VXV3</accession>
<keyword evidence="1" id="KW-0472">Membrane</keyword>